<keyword evidence="2" id="KW-1185">Reference proteome</keyword>
<dbReference type="AlphaFoldDB" id="A0A2U9B3Y1"/>
<organism evidence="1 2">
    <name type="scientific">Scophthalmus maximus</name>
    <name type="common">Turbot</name>
    <name type="synonym">Psetta maxima</name>
    <dbReference type="NCBI Taxonomy" id="52904"/>
    <lineage>
        <taxon>Eukaryota</taxon>
        <taxon>Metazoa</taxon>
        <taxon>Chordata</taxon>
        <taxon>Craniata</taxon>
        <taxon>Vertebrata</taxon>
        <taxon>Euteleostomi</taxon>
        <taxon>Actinopterygii</taxon>
        <taxon>Neopterygii</taxon>
        <taxon>Teleostei</taxon>
        <taxon>Neoteleostei</taxon>
        <taxon>Acanthomorphata</taxon>
        <taxon>Carangaria</taxon>
        <taxon>Pleuronectiformes</taxon>
        <taxon>Pleuronectoidei</taxon>
        <taxon>Scophthalmidae</taxon>
        <taxon>Scophthalmus</taxon>
    </lineage>
</organism>
<dbReference type="Proteomes" id="UP000246464">
    <property type="component" value="Chromosome 3"/>
</dbReference>
<reference evidence="1 2" key="1">
    <citation type="submission" date="2017-12" db="EMBL/GenBank/DDBJ databases">
        <title>Integrating genomic resources of turbot (Scophthalmus maximus) in depth evaluation of genetic and physical mapping variation across individuals.</title>
        <authorList>
            <person name="Martinez P."/>
        </authorList>
    </citation>
    <scope>NUCLEOTIDE SEQUENCE [LARGE SCALE GENOMIC DNA]</scope>
</reference>
<dbReference type="EMBL" id="CP026245">
    <property type="protein sequence ID" value="AWO98662.1"/>
    <property type="molecule type" value="Genomic_DNA"/>
</dbReference>
<accession>A0A2U9B3Y1</accession>
<evidence type="ECO:0000313" key="2">
    <source>
        <dbReference type="Proteomes" id="UP000246464"/>
    </source>
</evidence>
<protein>
    <submittedName>
        <fullName evidence="1">Uncharacterized protein</fullName>
    </submittedName>
</protein>
<name>A0A2U9B3Y1_SCOMX</name>
<gene>
    <name evidence="1" type="ORF">SMAX5B_019941</name>
</gene>
<proteinExistence type="predicted"/>
<evidence type="ECO:0000313" key="1">
    <source>
        <dbReference type="EMBL" id="AWO98662.1"/>
    </source>
</evidence>
<sequence>MLHTHNRRNAHRISGPVFIYRCMCFPAVSEDCLPPPAPELHPIQFSLLRMFPYGTLRRVKPIWHLVNYL</sequence>